<gene>
    <name evidence="12" type="ORF">B0T26DRAFT_745636</name>
</gene>
<feature type="repeat" description="Solcar" evidence="11">
    <location>
        <begin position="256"/>
        <end position="340"/>
    </location>
</feature>
<evidence type="ECO:0000256" key="1">
    <source>
        <dbReference type="ARBA" id="ARBA00004141"/>
    </source>
</evidence>
<evidence type="ECO:0000256" key="7">
    <source>
        <dbReference type="ARBA" id="ARBA00023128"/>
    </source>
</evidence>
<comment type="subcellular location">
    <subcellularLocation>
        <location evidence="1">Membrane</location>
        <topology evidence="1">Multi-pass membrane protein</topology>
    </subcellularLocation>
    <subcellularLocation>
        <location evidence="10">Mitochondrion inner membrane</location>
        <topology evidence="10">Multi-pass membrane protein</topology>
    </subcellularLocation>
</comment>
<keyword evidence="13" id="KW-1185">Reference proteome</keyword>
<dbReference type="PANTHER" id="PTHR46181">
    <property type="entry name" value="MITOCHONDRIAL GLYCINE TRANSPORTER"/>
    <property type="match status" value="1"/>
</dbReference>
<dbReference type="PANTHER" id="PTHR46181:SF3">
    <property type="entry name" value="MITOCHONDRIAL GLYCINE TRANSPORTER"/>
    <property type="match status" value="1"/>
</dbReference>
<feature type="repeat" description="Solcar" evidence="11">
    <location>
        <begin position="10"/>
        <end position="115"/>
    </location>
</feature>
<dbReference type="GeneID" id="85327861"/>
<keyword evidence="8 10" id="KW-0472">Membrane</keyword>
<evidence type="ECO:0000256" key="9">
    <source>
        <dbReference type="ARBA" id="ARBA00034060"/>
    </source>
</evidence>
<evidence type="ECO:0000256" key="10">
    <source>
        <dbReference type="HAMAP-Rule" id="MF_03064"/>
    </source>
</evidence>
<keyword evidence="6 10" id="KW-1133">Transmembrane helix</keyword>
<dbReference type="EMBL" id="JAUIRO010000001">
    <property type="protein sequence ID" value="KAK0733602.1"/>
    <property type="molecule type" value="Genomic_DNA"/>
</dbReference>
<evidence type="ECO:0000256" key="2">
    <source>
        <dbReference type="ARBA" id="ARBA00022448"/>
    </source>
</evidence>
<evidence type="ECO:0000256" key="5">
    <source>
        <dbReference type="ARBA" id="ARBA00022792"/>
    </source>
</evidence>
<keyword evidence="7 10" id="KW-0496">Mitochondrion</keyword>
<sequence>MSNGSPTVRSKSSFHFAAGLGSGVLSAVLLQPIDLLKTRVQQGGRAGRGSGVTGLSGGLGSISTGGHTLSAAIAELRASSAHLIPALWRGALPSALRTGFGSAIYFSSLNAIRQNVARARLPVLTDTASLAATGSSSSSLPKLSNTGNLAAGAVARSLAGFVLMPLTVLKVRYESSMYAYTSLAGAARDMARAEGLRGFFAGFGATAIRDAPYAGLYVLFYEQSKRRLSALYGGTTSSSDGTATETPRPQAMGVSRAAGINFASGAVSGIVCSIISNPFDAVKTRIQLQPGAYRNLVQAGRRLVAEEGFRALWDGLALRMSRKALSSALAWTVYEELIRRAEVTWSDRTAQRSL</sequence>
<dbReference type="GO" id="GO:1904983">
    <property type="term" value="P:glycine import into mitochondrion"/>
    <property type="evidence" value="ECO:0007669"/>
    <property type="project" value="UniProtKB-UniRule"/>
</dbReference>
<evidence type="ECO:0000256" key="8">
    <source>
        <dbReference type="ARBA" id="ARBA00023136"/>
    </source>
</evidence>
<dbReference type="SUPFAM" id="SSF103506">
    <property type="entry name" value="Mitochondrial carrier"/>
    <property type="match status" value="1"/>
</dbReference>
<dbReference type="GO" id="GO:0015187">
    <property type="term" value="F:glycine transmembrane transporter activity"/>
    <property type="evidence" value="ECO:0007669"/>
    <property type="project" value="UniProtKB-UniRule"/>
</dbReference>
<dbReference type="InterPro" id="IPR030847">
    <property type="entry name" value="Hem25/SLC25A38"/>
</dbReference>
<dbReference type="InterPro" id="IPR023395">
    <property type="entry name" value="MCP_dom_sf"/>
</dbReference>
<comment type="catalytic activity">
    <reaction evidence="9 10">
        <text>glycine(in) = glycine(out)</text>
        <dbReference type="Rhea" id="RHEA:70715"/>
        <dbReference type="ChEBI" id="CHEBI:57305"/>
    </reaction>
</comment>
<comment type="similarity">
    <text evidence="10">Belongs to the mitochondrial carrier (TC 2.A.29) family. SLC25A38 subfamily.</text>
</comment>
<reference evidence="12" key="1">
    <citation type="submission" date="2023-06" db="EMBL/GenBank/DDBJ databases">
        <title>Genome-scale phylogeny and comparative genomics of the fungal order Sordariales.</title>
        <authorList>
            <consortium name="Lawrence Berkeley National Laboratory"/>
            <person name="Hensen N."/>
            <person name="Bonometti L."/>
            <person name="Westerberg I."/>
            <person name="Brannstrom I.O."/>
            <person name="Guillou S."/>
            <person name="Cros-Aarteil S."/>
            <person name="Calhoun S."/>
            <person name="Haridas S."/>
            <person name="Kuo A."/>
            <person name="Mondo S."/>
            <person name="Pangilinan J."/>
            <person name="Riley R."/>
            <person name="LaButti K."/>
            <person name="Andreopoulos B."/>
            <person name="Lipzen A."/>
            <person name="Chen C."/>
            <person name="Yanf M."/>
            <person name="Daum C."/>
            <person name="Ng V."/>
            <person name="Clum A."/>
            <person name="Steindorff A."/>
            <person name="Ohm R."/>
            <person name="Martin F."/>
            <person name="Silar P."/>
            <person name="Natvig D."/>
            <person name="Lalanne C."/>
            <person name="Gautier V."/>
            <person name="Ament-velasquez S.L."/>
            <person name="Kruys A."/>
            <person name="Hutchinson M.I."/>
            <person name="Powell A.J."/>
            <person name="Barry K."/>
            <person name="Miller A.N."/>
            <person name="Grigoriev I.V."/>
            <person name="Debuchy R."/>
            <person name="Gladieux P."/>
            <person name="Thoren M.H."/>
            <person name="Johannesson H."/>
        </authorList>
    </citation>
    <scope>NUCLEOTIDE SEQUENCE</scope>
    <source>
        <strain evidence="12">SMH2392-1A</strain>
    </source>
</reference>
<dbReference type="GO" id="GO:0005743">
    <property type="term" value="C:mitochondrial inner membrane"/>
    <property type="evidence" value="ECO:0007669"/>
    <property type="project" value="UniProtKB-SubCell"/>
</dbReference>
<dbReference type="HAMAP" id="MF_03064">
    <property type="entry name" value="SLC25A38"/>
    <property type="match status" value="1"/>
</dbReference>
<proteinExistence type="inferred from homology"/>
<dbReference type="InterPro" id="IPR018108">
    <property type="entry name" value="MCP_transmembrane"/>
</dbReference>
<evidence type="ECO:0000256" key="3">
    <source>
        <dbReference type="ARBA" id="ARBA00022692"/>
    </source>
</evidence>
<organism evidence="12 13">
    <name type="scientific">Lasiosphaeria miniovina</name>
    <dbReference type="NCBI Taxonomy" id="1954250"/>
    <lineage>
        <taxon>Eukaryota</taxon>
        <taxon>Fungi</taxon>
        <taxon>Dikarya</taxon>
        <taxon>Ascomycota</taxon>
        <taxon>Pezizomycotina</taxon>
        <taxon>Sordariomycetes</taxon>
        <taxon>Sordariomycetidae</taxon>
        <taxon>Sordariales</taxon>
        <taxon>Lasiosphaeriaceae</taxon>
        <taxon>Lasiosphaeria</taxon>
    </lineage>
</organism>
<evidence type="ECO:0000313" key="13">
    <source>
        <dbReference type="Proteomes" id="UP001172101"/>
    </source>
</evidence>
<comment type="function">
    <text evidence="10">Mitochondrial glycine transporter that imports glycine into the mitochondrial matrix. Plays an important role in providing glycine for the first enzymatic step in heme biosynthesis, the condensation of glycine with succinyl-CoA to produce 5-aminolevulinate (ALA) in the miochondrial matrix.</text>
</comment>
<keyword evidence="3 10" id="KW-0812">Transmembrane</keyword>
<evidence type="ECO:0000256" key="4">
    <source>
        <dbReference type="ARBA" id="ARBA00022737"/>
    </source>
</evidence>
<protein>
    <recommendedName>
        <fullName evidence="10">Mitochondrial glycine transporter</fullName>
    </recommendedName>
    <alternativeName>
        <fullName evidence="10">Solute carrier family 25 member 38 homolog</fullName>
    </alternativeName>
</protein>
<dbReference type="RefSeq" id="XP_060302479.1">
    <property type="nucleotide sequence ID" value="XM_060444591.1"/>
</dbReference>
<comment type="caution">
    <text evidence="12">The sequence shown here is derived from an EMBL/GenBank/DDBJ whole genome shotgun (WGS) entry which is preliminary data.</text>
</comment>
<evidence type="ECO:0000313" key="12">
    <source>
        <dbReference type="EMBL" id="KAK0733602.1"/>
    </source>
</evidence>
<dbReference type="AlphaFoldDB" id="A0AA40BG33"/>
<name>A0AA40BG33_9PEZI</name>
<evidence type="ECO:0000256" key="11">
    <source>
        <dbReference type="PROSITE-ProRule" id="PRU00282"/>
    </source>
</evidence>
<keyword evidence="2 10" id="KW-0813">Transport</keyword>
<keyword evidence="4 10" id="KW-0677">Repeat</keyword>
<evidence type="ECO:0000256" key="6">
    <source>
        <dbReference type="ARBA" id="ARBA00022989"/>
    </source>
</evidence>
<keyword evidence="5 10" id="KW-0999">Mitochondrion inner membrane</keyword>
<dbReference type="Proteomes" id="UP001172101">
    <property type="component" value="Unassembled WGS sequence"/>
</dbReference>
<dbReference type="PROSITE" id="PS50920">
    <property type="entry name" value="SOLCAR"/>
    <property type="match status" value="3"/>
</dbReference>
<accession>A0AA40BG33</accession>
<dbReference type="Gene3D" id="1.50.40.10">
    <property type="entry name" value="Mitochondrial carrier domain"/>
    <property type="match status" value="1"/>
</dbReference>
<dbReference type="Pfam" id="PF00153">
    <property type="entry name" value="Mito_carr"/>
    <property type="match status" value="3"/>
</dbReference>
<feature type="repeat" description="Solcar" evidence="11">
    <location>
        <begin position="143"/>
        <end position="227"/>
    </location>
</feature>